<evidence type="ECO:0000259" key="1">
    <source>
        <dbReference type="Pfam" id="PF21056"/>
    </source>
</evidence>
<feature type="domain" description="ZSWIM1/3 RNaseH-like" evidence="1">
    <location>
        <begin position="7"/>
        <end position="69"/>
    </location>
</feature>
<evidence type="ECO:0000313" key="3">
    <source>
        <dbReference type="Proteomes" id="UP000820818"/>
    </source>
</evidence>
<dbReference type="InterPro" id="IPR048324">
    <property type="entry name" value="ZSWIM1-3_RNaseH-like"/>
</dbReference>
<name>A0AAD5Q0Z8_9CRUS</name>
<evidence type="ECO:0000313" key="2">
    <source>
        <dbReference type="EMBL" id="KAI9565048.1"/>
    </source>
</evidence>
<dbReference type="EMBL" id="WJBH02000001">
    <property type="protein sequence ID" value="KAI9565048.1"/>
    <property type="molecule type" value="Genomic_DNA"/>
</dbReference>
<dbReference type="InterPro" id="IPR052579">
    <property type="entry name" value="Zinc_finger_SWIM"/>
</dbReference>
<proteinExistence type="predicted"/>
<accession>A0AAD5Q0Z8</accession>
<dbReference type="AlphaFoldDB" id="A0AAD5Q0Z8"/>
<reference evidence="2 3" key="1">
    <citation type="submission" date="2022-05" db="EMBL/GenBank/DDBJ databases">
        <title>A multi-omics perspective on studying reproductive biology in Daphnia sinensis.</title>
        <authorList>
            <person name="Jia J."/>
        </authorList>
    </citation>
    <scope>NUCLEOTIDE SEQUENCE [LARGE SCALE GENOMIC DNA]</scope>
    <source>
        <strain evidence="2 3">WSL</strain>
    </source>
</reference>
<dbReference type="PANTHER" id="PTHR31569:SF4">
    <property type="entry name" value="SWIM-TYPE DOMAIN-CONTAINING PROTEIN"/>
    <property type="match status" value="1"/>
</dbReference>
<organism evidence="2 3">
    <name type="scientific">Daphnia sinensis</name>
    <dbReference type="NCBI Taxonomy" id="1820382"/>
    <lineage>
        <taxon>Eukaryota</taxon>
        <taxon>Metazoa</taxon>
        <taxon>Ecdysozoa</taxon>
        <taxon>Arthropoda</taxon>
        <taxon>Crustacea</taxon>
        <taxon>Branchiopoda</taxon>
        <taxon>Diplostraca</taxon>
        <taxon>Cladocera</taxon>
        <taxon>Anomopoda</taxon>
        <taxon>Daphniidae</taxon>
        <taxon>Daphnia</taxon>
        <taxon>Daphnia similis group</taxon>
    </lineage>
</organism>
<keyword evidence="3" id="KW-1185">Reference proteome</keyword>
<dbReference type="Pfam" id="PF21056">
    <property type="entry name" value="ZSWIM1-3_RNaseH-like"/>
    <property type="match status" value="1"/>
</dbReference>
<gene>
    <name evidence="2" type="ORF">GHT06_008795</name>
</gene>
<comment type="caution">
    <text evidence="2">The sequence shown here is derived from an EMBL/GenBank/DDBJ whole genome shotgun (WGS) entry which is preliminary data.</text>
</comment>
<dbReference type="Proteomes" id="UP000820818">
    <property type="component" value="Linkage Group LG1"/>
</dbReference>
<protein>
    <recommendedName>
        <fullName evidence="1">ZSWIM1/3 RNaseH-like domain-containing protein</fullName>
    </recommendedName>
</protein>
<sequence>MECGLADQRKFYLKYGEVLQSDGTHNITQLSVPLYTLMVQDNFGVGQPVGFFFVQEETETLIATGLKYFCDRFLGELMTSSFTKKYLK</sequence>
<dbReference type="PANTHER" id="PTHR31569">
    <property type="entry name" value="SWIM-TYPE DOMAIN-CONTAINING PROTEIN"/>
    <property type="match status" value="1"/>
</dbReference>